<dbReference type="Proteomes" id="UP000887577">
    <property type="component" value="Unplaced"/>
</dbReference>
<dbReference type="AlphaFoldDB" id="A0A914YF61"/>
<organism evidence="2 3">
    <name type="scientific">Panagrolaimus superbus</name>
    <dbReference type="NCBI Taxonomy" id="310955"/>
    <lineage>
        <taxon>Eukaryota</taxon>
        <taxon>Metazoa</taxon>
        <taxon>Ecdysozoa</taxon>
        <taxon>Nematoda</taxon>
        <taxon>Chromadorea</taxon>
        <taxon>Rhabditida</taxon>
        <taxon>Tylenchina</taxon>
        <taxon>Panagrolaimomorpha</taxon>
        <taxon>Panagrolaimoidea</taxon>
        <taxon>Panagrolaimidae</taxon>
        <taxon>Panagrolaimus</taxon>
    </lineage>
</organism>
<name>A0A914YF61_9BILA</name>
<feature type="compositionally biased region" description="Polar residues" evidence="1">
    <location>
        <begin position="112"/>
        <end position="125"/>
    </location>
</feature>
<feature type="compositionally biased region" description="Polar residues" evidence="1">
    <location>
        <begin position="76"/>
        <end position="102"/>
    </location>
</feature>
<sequence>MKQKLGIGVLFKEICGNHDRDFWYTNTEDARKLGIDEASPICDPFKEELNPNAETLARLAALLNELIHNETKKDSNNQQQQTSPEMDMNITDTSMMPSTDIESISIDGVSEGGTTISTSKTSLNEEITHSGITEAPNEE</sequence>
<keyword evidence="2" id="KW-1185">Reference proteome</keyword>
<proteinExistence type="predicted"/>
<evidence type="ECO:0000313" key="2">
    <source>
        <dbReference type="Proteomes" id="UP000887577"/>
    </source>
</evidence>
<feature type="region of interest" description="Disordered" evidence="1">
    <location>
        <begin position="69"/>
        <end position="139"/>
    </location>
</feature>
<evidence type="ECO:0000313" key="3">
    <source>
        <dbReference type="WBParaSite" id="PSU_v2.g17397.t1"/>
    </source>
</evidence>
<accession>A0A914YF61</accession>
<evidence type="ECO:0000256" key="1">
    <source>
        <dbReference type="SAM" id="MobiDB-lite"/>
    </source>
</evidence>
<reference evidence="3" key="1">
    <citation type="submission" date="2022-11" db="UniProtKB">
        <authorList>
            <consortium name="WormBaseParasite"/>
        </authorList>
    </citation>
    <scope>IDENTIFICATION</scope>
</reference>
<protein>
    <submittedName>
        <fullName evidence="3">Uncharacterized protein</fullName>
    </submittedName>
</protein>
<dbReference type="WBParaSite" id="PSU_v2.g17397.t1">
    <property type="protein sequence ID" value="PSU_v2.g17397.t1"/>
    <property type="gene ID" value="PSU_v2.g17397"/>
</dbReference>